<dbReference type="EMBL" id="CP003653">
    <property type="protein sequence ID" value="AFZ37207.1"/>
    <property type="molecule type" value="Genomic_DNA"/>
</dbReference>
<dbReference type="OrthoDB" id="428672at2"/>
<dbReference type="KEGG" id="scs:Sta7437_3711"/>
<gene>
    <name evidence="1" type="ordered locus">Sta7437_3711</name>
</gene>
<protein>
    <submittedName>
        <fullName evidence="1">Uncharacterized protein</fullName>
    </submittedName>
</protein>
<dbReference type="Proteomes" id="UP000010473">
    <property type="component" value="Chromosome"/>
</dbReference>
<evidence type="ECO:0000313" key="2">
    <source>
        <dbReference type="Proteomes" id="UP000010473"/>
    </source>
</evidence>
<sequence>MAEPFRFSDGQLAYSVEDLVKLCKRSPGEGINYLMRADFENWLAYIGKPDLAQMTQTIRQEQLSESEKLEQFVAKCKLAVTGEPKSIASTKPAKSNNFMNNLSKFFQNLIPQKSTK</sequence>
<dbReference type="HOGENOM" id="CLU_2095361_0_0_3"/>
<proteinExistence type="predicted"/>
<organism evidence="1 2">
    <name type="scientific">Stanieria cyanosphaera (strain ATCC 29371 / PCC 7437)</name>
    <dbReference type="NCBI Taxonomy" id="111780"/>
    <lineage>
        <taxon>Bacteria</taxon>
        <taxon>Bacillati</taxon>
        <taxon>Cyanobacteriota</taxon>
        <taxon>Cyanophyceae</taxon>
        <taxon>Pleurocapsales</taxon>
        <taxon>Dermocarpellaceae</taxon>
        <taxon>Stanieria</taxon>
    </lineage>
</organism>
<dbReference type="eggNOG" id="ENOG50349QH">
    <property type="taxonomic scope" value="Bacteria"/>
</dbReference>
<dbReference type="AlphaFoldDB" id="K9XZU9"/>
<accession>K9XZU9</accession>
<dbReference type="RefSeq" id="WP_015194868.1">
    <property type="nucleotide sequence ID" value="NC_019748.1"/>
</dbReference>
<name>K9XZU9_STAC7</name>
<evidence type="ECO:0000313" key="1">
    <source>
        <dbReference type="EMBL" id="AFZ37207.1"/>
    </source>
</evidence>
<keyword evidence="2" id="KW-1185">Reference proteome</keyword>
<reference evidence="2" key="1">
    <citation type="journal article" date="2013" name="Proc. Natl. Acad. Sci. U.S.A.">
        <title>Improving the coverage of the cyanobacterial phylum using diversity-driven genome sequencing.</title>
        <authorList>
            <person name="Shih P.M."/>
            <person name="Wu D."/>
            <person name="Latifi A."/>
            <person name="Axen S.D."/>
            <person name="Fewer D.P."/>
            <person name="Talla E."/>
            <person name="Calteau A."/>
            <person name="Cai F."/>
            <person name="Tandeau de Marsac N."/>
            <person name="Rippka R."/>
            <person name="Herdman M."/>
            <person name="Sivonen K."/>
            <person name="Coursin T."/>
            <person name="Laurent T."/>
            <person name="Goodwin L."/>
            <person name="Nolan M."/>
            <person name="Davenport K.W."/>
            <person name="Han C.S."/>
            <person name="Rubin E.M."/>
            <person name="Eisen J.A."/>
            <person name="Woyke T."/>
            <person name="Gugger M."/>
            <person name="Kerfeld C.A."/>
        </authorList>
    </citation>
    <scope>NUCLEOTIDE SEQUENCE [LARGE SCALE GENOMIC DNA]</scope>
    <source>
        <strain evidence="2">ATCC 29371 / PCC 7437</strain>
    </source>
</reference>